<evidence type="ECO:0000313" key="3">
    <source>
        <dbReference type="Proteomes" id="UP001146793"/>
    </source>
</evidence>
<feature type="compositionally biased region" description="Basic residues" evidence="1">
    <location>
        <begin position="63"/>
        <end position="72"/>
    </location>
</feature>
<evidence type="ECO:0000256" key="1">
    <source>
        <dbReference type="SAM" id="MobiDB-lite"/>
    </source>
</evidence>
<name>A0AAV7Z3T2_9EUKA</name>
<comment type="caution">
    <text evidence="2">The sequence shown here is derived from an EMBL/GenBank/DDBJ whole genome shotgun (WGS) entry which is preliminary data.</text>
</comment>
<feature type="compositionally biased region" description="Low complexity" evidence="1">
    <location>
        <begin position="47"/>
        <end position="62"/>
    </location>
</feature>
<feature type="region of interest" description="Disordered" evidence="1">
    <location>
        <begin position="202"/>
        <end position="223"/>
    </location>
</feature>
<gene>
    <name evidence="2" type="ORF">M0812_17778</name>
</gene>
<accession>A0AAV7Z3T2</accession>
<feature type="region of interest" description="Disordered" evidence="1">
    <location>
        <begin position="25"/>
        <end position="81"/>
    </location>
</feature>
<dbReference type="AlphaFoldDB" id="A0AAV7Z3T2"/>
<protein>
    <submittedName>
        <fullName evidence="2">Uncharacterized protein</fullName>
    </submittedName>
</protein>
<reference evidence="2" key="1">
    <citation type="submission" date="2022-08" db="EMBL/GenBank/DDBJ databases">
        <title>Novel sulphate-reducing endosymbionts in the free-living metamonad Anaeramoeba.</title>
        <authorList>
            <person name="Jerlstrom-Hultqvist J."/>
            <person name="Cepicka I."/>
            <person name="Gallot-Lavallee L."/>
            <person name="Salas-Leiva D."/>
            <person name="Curtis B.A."/>
            <person name="Zahonova K."/>
            <person name="Pipaliya S."/>
            <person name="Dacks J."/>
            <person name="Roger A.J."/>
        </authorList>
    </citation>
    <scope>NUCLEOTIDE SEQUENCE</scope>
    <source>
        <strain evidence="2">Busselton2</strain>
    </source>
</reference>
<organism evidence="2 3">
    <name type="scientific">Anaeramoeba flamelloides</name>
    <dbReference type="NCBI Taxonomy" id="1746091"/>
    <lineage>
        <taxon>Eukaryota</taxon>
        <taxon>Metamonada</taxon>
        <taxon>Anaeramoebidae</taxon>
        <taxon>Anaeramoeba</taxon>
    </lineage>
</organism>
<dbReference type="EMBL" id="JANTQA010000036">
    <property type="protein sequence ID" value="KAJ3435740.1"/>
    <property type="molecule type" value="Genomic_DNA"/>
</dbReference>
<evidence type="ECO:0000313" key="2">
    <source>
        <dbReference type="EMBL" id="KAJ3435740.1"/>
    </source>
</evidence>
<proteinExistence type="predicted"/>
<dbReference type="Proteomes" id="UP001146793">
    <property type="component" value="Unassembled WGS sequence"/>
</dbReference>
<sequence>MTIRKPLSSLKNTQNITQTFVPLQKSLPQQNNRKRKPLTTKNTNIPKNLNVNVKKTNNNHNNQKNHKSKTTKNNKNNNLNNRKIQNLQKKVTILENKIQKLHQQSFNDTNFICELEDHIQTLENKNEKLNNDLNEIKQYLGNNWKSSLCEFTLLDDLRKIDENSPLKTNQKDLQLQKLFNEVPRLGKRTKKVIKKKKVFTKKQKNEKNRNVQPKTTAHKKDPQDTIQKTLKLEEEITHMISNVINILKNNQNSSNKN</sequence>